<dbReference type="Gene3D" id="4.10.1000.10">
    <property type="entry name" value="Zinc finger, CCCH-type"/>
    <property type="match status" value="2"/>
</dbReference>
<dbReference type="InterPro" id="IPR000571">
    <property type="entry name" value="Znf_CCCH"/>
</dbReference>
<gene>
    <name evidence="7" type="ORF">PGLA1383_LOCUS41796</name>
    <name evidence="8" type="ORF">PGLA2088_LOCUS27264</name>
</gene>
<proteinExistence type="predicted"/>
<evidence type="ECO:0000313" key="7">
    <source>
        <dbReference type="EMBL" id="CAE8624691.1"/>
    </source>
</evidence>
<protein>
    <recommendedName>
        <fullName evidence="6">C3H1-type domain-containing protein</fullName>
    </recommendedName>
</protein>
<keyword evidence="2 4" id="KW-0863">Zinc-finger</keyword>
<evidence type="ECO:0000313" key="9">
    <source>
        <dbReference type="Proteomes" id="UP000654075"/>
    </source>
</evidence>
<feature type="region of interest" description="Disordered" evidence="5">
    <location>
        <begin position="1"/>
        <end position="32"/>
    </location>
</feature>
<evidence type="ECO:0000256" key="3">
    <source>
        <dbReference type="ARBA" id="ARBA00022833"/>
    </source>
</evidence>
<reference evidence="7" key="1">
    <citation type="submission" date="2021-02" db="EMBL/GenBank/DDBJ databases">
        <authorList>
            <person name="Dougan E. K."/>
            <person name="Rhodes N."/>
            <person name="Thang M."/>
            <person name="Chan C."/>
        </authorList>
    </citation>
    <scope>NUCLEOTIDE SEQUENCE</scope>
</reference>
<comment type="caution">
    <text evidence="7">The sequence shown here is derived from an EMBL/GenBank/DDBJ whole genome shotgun (WGS) entry which is preliminary data.</text>
</comment>
<feature type="domain" description="C3H1-type" evidence="6">
    <location>
        <begin position="76"/>
        <end position="103"/>
    </location>
</feature>
<evidence type="ECO:0000256" key="1">
    <source>
        <dbReference type="ARBA" id="ARBA00022723"/>
    </source>
</evidence>
<dbReference type="SUPFAM" id="SSF90229">
    <property type="entry name" value="CCCH zinc finger"/>
    <property type="match status" value="2"/>
</dbReference>
<feature type="zinc finger region" description="C3H1-type" evidence="4">
    <location>
        <begin position="37"/>
        <end position="64"/>
    </location>
</feature>
<dbReference type="Proteomes" id="UP000654075">
    <property type="component" value="Unassembled WGS sequence"/>
</dbReference>
<dbReference type="EMBL" id="CAJNNW010027379">
    <property type="protein sequence ID" value="CAE8691147.1"/>
    <property type="molecule type" value="Genomic_DNA"/>
</dbReference>
<evidence type="ECO:0000256" key="2">
    <source>
        <dbReference type="ARBA" id="ARBA00022771"/>
    </source>
</evidence>
<dbReference type="Proteomes" id="UP000626109">
    <property type="component" value="Unassembled WGS sequence"/>
</dbReference>
<evidence type="ECO:0000313" key="8">
    <source>
        <dbReference type="EMBL" id="CAE8691147.1"/>
    </source>
</evidence>
<accession>A0A813GHF8</accession>
<dbReference type="AlphaFoldDB" id="A0A813GHF8"/>
<dbReference type="OrthoDB" id="410307at2759"/>
<feature type="region of interest" description="Disordered" evidence="5">
    <location>
        <begin position="115"/>
        <end position="153"/>
    </location>
</feature>
<name>A0A813GHF8_POLGL</name>
<evidence type="ECO:0000256" key="4">
    <source>
        <dbReference type="PROSITE-ProRule" id="PRU00723"/>
    </source>
</evidence>
<dbReference type="GO" id="GO:0008270">
    <property type="term" value="F:zinc ion binding"/>
    <property type="evidence" value="ECO:0007669"/>
    <property type="project" value="UniProtKB-KW"/>
</dbReference>
<feature type="zinc finger region" description="C3H1-type" evidence="4">
    <location>
        <begin position="76"/>
        <end position="103"/>
    </location>
</feature>
<dbReference type="InterPro" id="IPR036855">
    <property type="entry name" value="Znf_CCCH_sf"/>
</dbReference>
<dbReference type="PROSITE" id="PS50103">
    <property type="entry name" value="ZF_C3H1"/>
    <property type="match status" value="2"/>
</dbReference>
<dbReference type="SMART" id="SM00356">
    <property type="entry name" value="ZnF_C3H1"/>
    <property type="match status" value="2"/>
</dbReference>
<keyword evidence="1 4" id="KW-0479">Metal-binding</keyword>
<feature type="non-terminal residue" evidence="7">
    <location>
        <position position="1"/>
    </location>
</feature>
<keyword evidence="3 4" id="KW-0862">Zinc</keyword>
<organism evidence="7 9">
    <name type="scientific">Polarella glacialis</name>
    <name type="common">Dinoflagellate</name>
    <dbReference type="NCBI Taxonomy" id="89957"/>
    <lineage>
        <taxon>Eukaryota</taxon>
        <taxon>Sar</taxon>
        <taxon>Alveolata</taxon>
        <taxon>Dinophyceae</taxon>
        <taxon>Suessiales</taxon>
        <taxon>Suessiaceae</taxon>
        <taxon>Polarella</taxon>
    </lineage>
</organism>
<evidence type="ECO:0000259" key="6">
    <source>
        <dbReference type="PROSITE" id="PS50103"/>
    </source>
</evidence>
<keyword evidence="9" id="KW-1185">Reference proteome</keyword>
<sequence>ELHPASPDLPRVEVPKETNALAEQQKVEDSAPDVRLKKKKELCRKYANDDCVLGRACPYAHGEKELGTVELVVCGRVKTRICKFWVTGSCMFLGNCVNAHGEQELGTKRPEFITPPMKKRREGESIDEFRSQVIAGPKGKGKGKSTKGGQGNH</sequence>
<dbReference type="EMBL" id="CAJNNV010028467">
    <property type="protein sequence ID" value="CAE8624691.1"/>
    <property type="molecule type" value="Genomic_DNA"/>
</dbReference>
<feature type="domain" description="C3H1-type" evidence="6">
    <location>
        <begin position="37"/>
        <end position="64"/>
    </location>
</feature>
<evidence type="ECO:0000256" key="5">
    <source>
        <dbReference type="SAM" id="MobiDB-lite"/>
    </source>
</evidence>
<feature type="compositionally biased region" description="Basic and acidic residues" evidence="5">
    <location>
        <begin position="121"/>
        <end position="130"/>
    </location>
</feature>